<feature type="region of interest" description="Disordered" evidence="1">
    <location>
        <begin position="386"/>
        <end position="407"/>
    </location>
</feature>
<evidence type="ECO:0000313" key="3">
    <source>
        <dbReference type="EMBL" id="RMJ15403.1"/>
    </source>
</evidence>
<dbReference type="InterPro" id="IPR027417">
    <property type="entry name" value="P-loop_NTPase"/>
</dbReference>
<gene>
    <name evidence="3" type="ORF">CDV36_004941</name>
</gene>
<dbReference type="EMBL" id="NKUJ01000065">
    <property type="protein sequence ID" value="RMJ15403.1"/>
    <property type="molecule type" value="Genomic_DNA"/>
</dbReference>
<comment type="caution">
    <text evidence="3">The sequence shown here is derived from an EMBL/GenBank/DDBJ whole genome shotgun (WGS) entry which is preliminary data.</text>
</comment>
<evidence type="ECO:0000313" key="4">
    <source>
        <dbReference type="Proteomes" id="UP000277212"/>
    </source>
</evidence>
<dbReference type="PANTHER" id="PTHR46411">
    <property type="entry name" value="FAMILY ATPASE, PUTATIVE-RELATED"/>
    <property type="match status" value="1"/>
</dbReference>
<dbReference type="InterPro" id="IPR003959">
    <property type="entry name" value="ATPase_AAA_core"/>
</dbReference>
<dbReference type="GO" id="GO:0005524">
    <property type="term" value="F:ATP binding"/>
    <property type="evidence" value="ECO:0007669"/>
    <property type="project" value="InterPro"/>
</dbReference>
<dbReference type="Proteomes" id="UP000277212">
    <property type="component" value="Unassembled WGS sequence"/>
</dbReference>
<feature type="domain" description="AAA+ ATPase" evidence="2">
    <location>
        <begin position="496"/>
        <end position="623"/>
    </location>
</feature>
<dbReference type="PANTHER" id="PTHR46411:SF3">
    <property type="entry name" value="AAA+ ATPASE DOMAIN-CONTAINING PROTEIN"/>
    <property type="match status" value="1"/>
</dbReference>
<dbReference type="GO" id="GO:0016887">
    <property type="term" value="F:ATP hydrolysis activity"/>
    <property type="evidence" value="ECO:0007669"/>
    <property type="project" value="InterPro"/>
</dbReference>
<name>A0A3M2SD03_9HYPO</name>
<sequence>MPSSYGSASPDPWETWGIRKDRRKTNNDDSDDDIEAINGLAQPGINGPVQPGMTAETRDLYRRKCDEPWQEWAPEDIGVNAHSAAAAAKFALIIRRQKHQDDNGEPALALFSITVQSPLIKKQLGFVFDGYKGINTNLKKLDFKAPFHEFFYRWEEFVQAMPAESEETEVARSHYKLLFDTISKEITPHIEQASDLVKNHVISFQYVWALFEPGIEVYTKVDGHDRILVLLHAEYKKTDCGIIYMLSCRYVDTDGERFGYKPMEIIIYPFGNLKPILELDAIPCRLLPNIEAIREHLVERGRKFEALRGVHHRSYTGGYERANPPTGHPKNQHVVEERIVIDPMMFSKYVDEQQAMMAPLIPLEESNGGNLDIEKSLDPQIRDQMDQGPSYMGRRRPRGYPPAPLMHIRSKPVTSEDESLPEKHYHLCTHLVRGFCLKAKDWGYLDVDLIQDIVWNNTAFDQLVLPQDYKRIIRAFAHAQTSGLDDFDDVIKGKGRGIVMLLSGEPGTGKTLTSESVAETMHKPLYAMSAGELGDEAGEVENELDRVLELSTKWRAVLLIDECDVFLERRSSSDLERNKLVSIFLRLLEYYQGVMFLTTNRVSSFDPAFESRIHLTIHYPNLDANSRLHIWKTFVKIETGGVSEAELGELAKEELNGRQIKNVVKTARLLASEEGVPLCSGHINTVLSIKKGNINMV</sequence>
<dbReference type="Pfam" id="PF22942">
    <property type="entry name" value="DUF7025"/>
    <property type="match status" value="1"/>
</dbReference>
<accession>A0A3M2SD03</accession>
<dbReference type="SUPFAM" id="SSF52540">
    <property type="entry name" value="P-loop containing nucleoside triphosphate hydrolases"/>
    <property type="match status" value="1"/>
</dbReference>
<dbReference type="AlphaFoldDB" id="A0A3M2SD03"/>
<proteinExistence type="predicted"/>
<evidence type="ECO:0000256" key="1">
    <source>
        <dbReference type="SAM" id="MobiDB-lite"/>
    </source>
</evidence>
<reference evidence="3 4" key="1">
    <citation type="submission" date="2017-06" db="EMBL/GenBank/DDBJ databases">
        <title>Comparative genomic analysis of Ambrosia Fusariam Clade fungi.</title>
        <authorList>
            <person name="Stajich J.E."/>
            <person name="Carrillo J."/>
            <person name="Kijimoto T."/>
            <person name="Eskalen A."/>
            <person name="O'Donnell K."/>
            <person name="Kasson M."/>
        </authorList>
    </citation>
    <scope>NUCLEOTIDE SEQUENCE [LARGE SCALE GENOMIC DNA]</scope>
    <source>
        <strain evidence="3">UCR3666</strain>
    </source>
</reference>
<dbReference type="OrthoDB" id="10042665at2759"/>
<keyword evidence="4" id="KW-1185">Reference proteome</keyword>
<dbReference type="Pfam" id="PF00004">
    <property type="entry name" value="AAA"/>
    <property type="match status" value="1"/>
</dbReference>
<protein>
    <recommendedName>
        <fullName evidence="2">AAA+ ATPase domain-containing protein</fullName>
    </recommendedName>
</protein>
<evidence type="ECO:0000259" key="2">
    <source>
        <dbReference type="SMART" id="SM00382"/>
    </source>
</evidence>
<dbReference type="SMART" id="SM00382">
    <property type="entry name" value="AAA"/>
    <property type="match status" value="1"/>
</dbReference>
<dbReference type="STRING" id="2010991.A0A3M2SD03"/>
<dbReference type="InterPro" id="IPR003593">
    <property type="entry name" value="AAA+_ATPase"/>
</dbReference>
<feature type="region of interest" description="Disordered" evidence="1">
    <location>
        <begin position="1"/>
        <end position="32"/>
    </location>
</feature>
<dbReference type="CDD" id="cd19481">
    <property type="entry name" value="RecA-like_protease"/>
    <property type="match status" value="1"/>
</dbReference>
<dbReference type="Gene3D" id="3.40.50.300">
    <property type="entry name" value="P-loop containing nucleotide triphosphate hydrolases"/>
    <property type="match status" value="1"/>
</dbReference>
<dbReference type="InterPro" id="IPR054289">
    <property type="entry name" value="DUF7025"/>
</dbReference>
<organism evidence="3 4">
    <name type="scientific">Fusarium kuroshium</name>
    <dbReference type="NCBI Taxonomy" id="2010991"/>
    <lineage>
        <taxon>Eukaryota</taxon>
        <taxon>Fungi</taxon>
        <taxon>Dikarya</taxon>
        <taxon>Ascomycota</taxon>
        <taxon>Pezizomycotina</taxon>
        <taxon>Sordariomycetes</taxon>
        <taxon>Hypocreomycetidae</taxon>
        <taxon>Hypocreales</taxon>
        <taxon>Nectriaceae</taxon>
        <taxon>Fusarium</taxon>
        <taxon>Fusarium solani species complex</taxon>
    </lineage>
</organism>